<dbReference type="Proteomes" id="UP000784064">
    <property type="component" value="Unassembled WGS sequence"/>
</dbReference>
<evidence type="ECO:0000313" key="5">
    <source>
        <dbReference type="Proteomes" id="UP000749453"/>
    </source>
</evidence>
<gene>
    <name evidence="3" type="ORF">JJW18_07260</name>
    <name evidence="4" type="ORF">JJW19_13385</name>
</gene>
<reference evidence="3" key="2">
    <citation type="submission" date="2021-01" db="EMBL/GenBank/DDBJ databases">
        <authorList>
            <person name="Yu Y."/>
        </authorList>
    </citation>
    <scope>NUCLEOTIDE SEQUENCE</scope>
    <source>
        <strain evidence="3">As-5</strain>
        <strain evidence="4">As-6</strain>
    </source>
</reference>
<dbReference type="GO" id="GO:0016757">
    <property type="term" value="F:glycosyltransferase activity"/>
    <property type="evidence" value="ECO:0007669"/>
    <property type="project" value="TreeGrafter"/>
</dbReference>
<dbReference type="PANTHER" id="PTHR46401:SF8">
    <property type="entry name" value="BLL6006 PROTEIN"/>
    <property type="match status" value="1"/>
</dbReference>
<dbReference type="RefSeq" id="WP_205405622.1">
    <property type="nucleotide sequence ID" value="NZ_JAFFTA010000011.1"/>
</dbReference>
<feature type="domain" description="DUF1972" evidence="1">
    <location>
        <begin position="1"/>
        <end position="175"/>
    </location>
</feature>
<dbReference type="PANTHER" id="PTHR46401">
    <property type="entry name" value="GLYCOSYLTRANSFERASE WBBK-RELATED"/>
    <property type="match status" value="1"/>
</dbReference>
<accession>A0AAW4GH40</accession>
<feature type="domain" description="Spore protein YkvP/CgeB glycosyl transferase-like" evidence="2">
    <location>
        <begin position="213"/>
        <end position="354"/>
    </location>
</feature>
<proteinExistence type="predicted"/>
<dbReference type="Gene3D" id="3.40.50.2000">
    <property type="entry name" value="Glycogen Phosphorylase B"/>
    <property type="match status" value="2"/>
</dbReference>
<name>A0AAW4GH40_9GAMM</name>
<protein>
    <submittedName>
        <fullName evidence="3">DUF1972 domain-containing protein</fullName>
    </submittedName>
</protein>
<dbReference type="InterPro" id="IPR055259">
    <property type="entry name" value="YkvP/CgeB_Glyco_trans-like"/>
</dbReference>
<dbReference type="EMBL" id="JAFFTA010000011">
    <property type="protein sequence ID" value="MBM9913265.1"/>
    <property type="molecule type" value="Genomic_DNA"/>
</dbReference>
<evidence type="ECO:0000313" key="6">
    <source>
        <dbReference type="Proteomes" id="UP000784064"/>
    </source>
</evidence>
<dbReference type="InterPro" id="IPR015393">
    <property type="entry name" value="DUF1972"/>
</dbReference>
<evidence type="ECO:0000259" key="2">
    <source>
        <dbReference type="Pfam" id="PF13524"/>
    </source>
</evidence>
<reference evidence="5" key="1">
    <citation type="submission" date="2021-01" db="EMBL/GenBank/DDBJ databases">
        <title>Stenotrophomonas maltophilia.</title>
        <authorList>
            <person name="Yu Y."/>
        </authorList>
    </citation>
    <scope>NUCLEOTIDE SEQUENCE [LARGE SCALE GENOMIC DNA]</scope>
    <source>
        <strain evidence="5">As-6</strain>
    </source>
</reference>
<dbReference type="Proteomes" id="UP000749453">
    <property type="component" value="Unassembled WGS sequence"/>
</dbReference>
<organism evidence="3 6">
    <name type="scientific">Stenotrophomonas lactitubi</name>
    <dbReference type="NCBI Taxonomy" id="2045214"/>
    <lineage>
        <taxon>Bacteria</taxon>
        <taxon>Pseudomonadati</taxon>
        <taxon>Pseudomonadota</taxon>
        <taxon>Gammaproteobacteria</taxon>
        <taxon>Lysobacterales</taxon>
        <taxon>Lysobacteraceae</taxon>
        <taxon>Stenotrophomonas</taxon>
    </lineage>
</organism>
<comment type="caution">
    <text evidence="3">The sequence shown here is derived from an EMBL/GenBank/DDBJ whole genome shotgun (WGS) entry which is preliminary data.</text>
</comment>
<evidence type="ECO:0000259" key="1">
    <source>
        <dbReference type="Pfam" id="PF09314"/>
    </source>
</evidence>
<keyword evidence="5" id="KW-1185">Reference proteome</keyword>
<evidence type="ECO:0000313" key="3">
    <source>
        <dbReference type="EMBL" id="MBM9913265.1"/>
    </source>
</evidence>
<dbReference type="Pfam" id="PF09314">
    <property type="entry name" value="DUF1972"/>
    <property type="match status" value="1"/>
</dbReference>
<dbReference type="EMBL" id="JAFFTB010000022">
    <property type="protein sequence ID" value="MBM9939138.1"/>
    <property type="molecule type" value="Genomic_DNA"/>
</dbReference>
<dbReference type="AlphaFoldDB" id="A0AAW4GH40"/>
<evidence type="ECO:0000313" key="4">
    <source>
        <dbReference type="EMBL" id="MBM9939138.1"/>
    </source>
</evidence>
<dbReference type="SUPFAM" id="SSF53756">
    <property type="entry name" value="UDP-Glycosyltransferase/glycogen phosphorylase"/>
    <property type="match status" value="1"/>
</dbReference>
<sequence>MKTVRILGIRGVPATHGGFETFAEHLSRYLVDRGWRVVVYCQKEGAGQSYDSSWEGVELVNIPVFGDGALATVKFDLHSTIHASKFKNDICLILGYNTASFAAILRARGVRTVMNMDGIEWSRAKWGIAAKSWLWLNERAGCHICDALVADHPEIARHLQTRVSAKKITTIAYGGKDVMHADRSLLDSFDVVPGRFATVIARPEPENSLLEIVQAYSRTRRGMPLVVLGKYDDGIAYHRSVIAAASPEVRFVGAVYDKSIVQALRYFCAFYMHGHQVGGTNPSLVEAMGAGNAIIAHDNRFNRWVAGSGALYFSSVEELSDRIAAVLDGASERDRLSRESKARFSDEFTWDFILAKYETLLAKTIRASAE</sequence>
<dbReference type="Pfam" id="PF13524">
    <property type="entry name" value="Glyco_trans_1_2"/>
    <property type="match status" value="1"/>
</dbReference>